<keyword evidence="1" id="KW-0472">Membrane</keyword>
<comment type="caution">
    <text evidence="2">The sequence shown here is derived from an EMBL/GenBank/DDBJ whole genome shotgun (WGS) entry which is preliminary data.</text>
</comment>
<keyword evidence="1" id="KW-1133">Transmembrane helix</keyword>
<sequence>MTNKQIVHIEYGIAFVFSFYIYTMLDFPTWMFLVFLLVPDITMIGYAVNNKVGATIYNIGHSFILPLVLIFCSTFFALDLLLLLSIIWISHIFMDRCFGYGLKYPDEFKRTHIQEI</sequence>
<feature type="transmembrane region" description="Helical" evidence="1">
    <location>
        <begin position="63"/>
        <end position="89"/>
    </location>
</feature>
<evidence type="ECO:0008006" key="4">
    <source>
        <dbReference type="Google" id="ProtNLM"/>
    </source>
</evidence>
<dbReference type="Pfam" id="PF14079">
    <property type="entry name" value="DUF4260"/>
    <property type="match status" value="1"/>
</dbReference>
<proteinExistence type="predicted"/>
<evidence type="ECO:0000313" key="3">
    <source>
        <dbReference type="Proteomes" id="UP001275436"/>
    </source>
</evidence>
<gene>
    <name evidence="2" type="ORF">MACH08_37770</name>
</gene>
<protein>
    <recommendedName>
        <fullName evidence="4">DUF4260 family protein</fullName>
    </recommendedName>
</protein>
<dbReference type="Proteomes" id="UP001275436">
    <property type="component" value="Unassembled WGS sequence"/>
</dbReference>
<reference evidence="2 3" key="1">
    <citation type="submission" date="2023-02" db="EMBL/GenBank/DDBJ databases">
        <title>Oceanobacillus kimchii IFOP_LL358 isolated form Alexandrium catenella lab strain.</title>
        <authorList>
            <person name="Gajardo G."/>
            <person name="Ueki S."/>
            <person name="Maruyama F."/>
        </authorList>
    </citation>
    <scope>NUCLEOTIDE SEQUENCE [LARGE SCALE GENOMIC DNA]</scope>
    <source>
        <strain evidence="2 3">IFOP_LL358</strain>
    </source>
</reference>
<name>A0ABQ5TQP1_9BACI</name>
<evidence type="ECO:0000256" key="1">
    <source>
        <dbReference type="SAM" id="Phobius"/>
    </source>
</evidence>
<keyword evidence="1" id="KW-0812">Transmembrane</keyword>
<accession>A0ABQ5TQP1</accession>
<evidence type="ECO:0000313" key="2">
    <source>
        <dbReference type="EMBL" id="GLO67993.1"/>
    </source>
</evidence>
<keyword evidence="3" id="KW-1185">Reference proteome</keyword>
<dbReference type="EMBL" id="BSKO01000001">
    <property type="protein sequence ID" value="GLO67993.1"/>
    <property type="molecule type" value="Genomic_DNA"/>
</dbReference>
<dbReference type="RefSeq" id="WP_077596877.1">
    <property type="nucleotide sequence ID" value="NZ_BSKO01000001.1"/>
</dbReference>
<dbReference type="InterPro" id="IPR025356">
    <property type="entry name" value="DUF4260"/>
</dbReference>
<organism evidence="2 3">
    <name type="scientific">Oceanobacillus kimchii</name>
    <dbReference type="NCBI Taxonomy" id="746691"/>
    <lineage>
        <taxon>Bacteria</taxon>
        <taxon>Bacillati</taxon>
        <taxon>Bacillota</taxon>
        <taxon>Bacilli</taxon>
        <taxon>Bacillales</taxon>
        <taxon>Bacillaceae</taxon>
        <taxon>Oceanobacillus</taxon>
    </lineage>
</organism>